<evidence type="ECO:0000256" key="1">
    <source>
        <dbReference type="SAM" id="SignalP"/>
    </source>
</evidence>
<sequence length="109" mass="12365">MAKEICEILMVIIILGKASQSVAAVRVRCPAHCKSATIGECNLALQRPCFREISVFLATLISAEKWARSREFDEIDVAEFDDDCNEKEPLSSLPRHARVFNCKKNFRKH</sequence>
<organism evidence="2 3">
    <name type="scientific">Eumeta variegata</name>
    <name type="common">Bagworm moth</name>
    <name type="synonym">Eumeta japonica</name>
    <dbReference type="NCBI Taxonomy" id="151549"/>
    <lineage>
        <taxon>Eukaryota</taxon>
        <taxon>Metazoa</taxon>
        <taxon>Ecdysozoa</taxon>
        <taxon>Arthropoda</taxon>
        <taxon>Hexapoda</taxon>
        <taxon>Insecta</taxon>
        <taxon>Pterygota</taxon>
        <taxon>Neoptera</taxon>
        <taxon>Endopterygota</taxon>
        <taxon>Lepidoptera</taxon>
        <taxon>Glossata</taxon>
        <taxon>Ditrysia</taxon>
        <taxon>Tineoidea</taxon>
        <taxon>Psychidae</taxon>
        <taxon>Oiketicinae</taxon>
        <taxon>Eumeta</taxon>
    </lineage>
</organism>
<evidence type="ECO:0000313" key="3">
    <source>
        <dbReference type="Proteomes" id="UP000299102"/>
    </source>
</evidence>
<feature type="chain" id="PRO_5020036454" description="Secreted protein" evidence="1">
    <location>
        <begin position="25"/>
        <end position="109"/>
    </location>
</feature>
<proteinExistence type="predicted"/>
<dbReference type="Proteomes" id="UP000299102">
    <property type="component" value="Unassembled WGS sequence"/>
</dbReference>
<feature type="signal peptide" evidence="1">
    <location>
        <begin position="1"/>
        <end position="24"/>
    </location>
</feature>
<dbReference type="AlphaFoldDB" id="A0A4C1YIE7"/>
<reference evidence="2 3" key="1">
    <citation type="journal article" date="2019" name="Commun. Biol.">
        <title>The bagworm genome reveals a unique fibroin gene that provides high tensile strength.</title>
        <authorList>
            <person name="Kono N."/>
            <person name="Nakamura H."/>
            <person name="Ohtoshi R."/>
            <person name="Tomita M."/>
            <person name="Numata K."/>
            <person name="Arakawa K."/>
        </authorList>
    </citation>
    <scope>NUCLEOTIDE SEQUENCE [LARGE SCALE GENOMIC DNA]</scope>
</reference>
<evidence type="ECO:0000313" key="2">
    <source>
        <dbReference type="EMBL" id="GBP74764.1"/>
    </source>
</evidence>
<gene>
    <name evidence="2" type="ORF">EVAR_45092_1</name>
</gene>
<evidence type="ECO:0008006" key="4">
    <source>
        <dbReference type="Google" id="ProtNLM"/>
    </source>
</evidence>
<keyword evidence="3" id="KW-1185">Reference proteome</keyword>
<keyword evidence="1" id="KW-0732">Signal</keyword>
<accession>A0A4C1YIE7</accession>
<dbReference type="EMBL" id="BGZK01001221">
    <property type="protein sequence ID" value="GBP74764.1"/>
    <property type="molecule type" value="Genomic_DNA"/>
</dbReference>
<comment type="caution">
    <text evidence="2">The sequence shown here is derived from an EMBL/GenBank/DDBJ whole genome shotgun (WGS) entry which is preliminary data.</text>
</comment>
<name>A0A4C1YIE7_EUMVA</name>
<protein>
    <recommendedName>
        <fullName evidence="4">Secreted protein</fullName>
    </recommendedName>
</protein>